<dbReference type="EMBL" id="DRMN01000152">
    <property type="protein sequence ID" value="HFB54724.1"/>
    <property type="molecule type" value="Genomic_DNA"/>
</dbReference>
<comment type="caution">
    <text evidence="2">The sequence shown here is derived from an EMBL/GenBank/DDBJ whole genome shotgun (WGS) entry which is preliminary data.</text>
</comment>
<proteinExistence type="predicted"/>
<dbReference type="SUPFAM" id="SSF88659">
    <property type="entry name" value="Sigma3 and sigma4 domains of RNA polymerase sigma factors"/>
    <property type="match status" value="1"/>
</dbReference>
<name>A0A7C3C3Z2_9PROT</name>
<feature type="domain" description="RNA polymerase sigma factor 70 region 4 type 2" evidence="1">
    <location>
        <begin position="8"/>
        <end position="60"/>
    </location>
</feature>
<dbReference type="GO" id="GO:0016987">
    <property type="term" value="F:sigma factor activity"/>
    <property type="evidence" value="ECO:0007669"/>
    <property type="project" value="InterPro"/>
</dbReference>
<sequence length="70" mass="7794">PPHPAIKMDVEQAMNALPHDQRAALMLSFSYGLSHMEIAKTLNQPLGTVKSHISRGKLRLRASLRAYEKA</sequence>
<dbReference type="GO" id="GO:0006352">
    <property type="term" value="P:DNA-templated transcription initiation"/>
    <property type="evidence" value="ECO:0007669"/>
    <property type="project" value="InterPro"/>
</dbReference>
<feature type="non-terminal residue" evidence="2">
    <location>
        <position position="1"/>
    </location>
</feature>
<dbReference type="Proteomes" id="UP000886042">
    <property type="component" value="Unassembled WGS sequence"/>
</dbReference>
<reference evidence="2" key="1">
    <citation type="journal article" date="2020" name="mSystems">
        <title>Genome- and Community-Level Interaction Insights into Carbon Utilization and Element Cycling Functions of Hydrothermarchaeota in Hydrothermal Sediment.</title>
        <authorList>
            <person name="Zhou Z."/>
            <person name="Liu Y."/>
            <person name="Xu W."/>
            <person name="Pan J."/>
            <person name="Luo Z.H."/>
            <person name="Li M."/>
        </authorList>
    </citation>
    <scope>NUCLEOTIDE SEQUENCE [LARGE SCALE GENOMIC DNA]</scope>
    <source>
        <strain evidence="2">HyVt-489</strain>
    </source>
</reference>
<dbReference type="InterPro" id="IPR036388">
    <property type="entry name" value="WH-like_DNA-bd_sf"/>
</dbReference>
<evidence type="ECO:0000259" key="1">
    <source>
        <dbReference type="Pfam" id="PF08281"/>
    </source>
</evidence>
<dbReference type="InterPro" id="IPR013249">
    <property type="entry name" value="RNA_pol_sigma70_r4_t2"/>
</dbReference>
<dbReference type="AlphaFoldDB" id="A0A7C3C3Z2"/>
<protein>
    <submittedName>
        <fullName evidence="2">RNA polymerase subunit sigma-70</fullName>
    </submittedName>
</protein>
<dbReference type="Pfam" id="PF08281">
    <property type="entry name" value="Sigma70_r4_2"/>
    <property type="match status" value="1"/>
</dbReference>
<dbReference type="Gene3D" id="1.10.10.10">
    <property type="entry name" value="Winged helix-like DNA-binding domain superfamily/Winged helix DNA-binding domain"/>
    <property type="match status" value="1"/>
</dbReference>
<evidence type="ECO:0000313" key="2">
    <source>
        <dbReference type="EMBL" id="HFB54724.1"/>
    </source>
</evidence>
<accession>A0A7C3C3Z2</accession>
<dbReference type="InterPro" id="IPR013324">
    <property type="entry name" value="RNA_pol_sigma_r3/r4-like"/>
</dbReference>
<organism evidence="2">
    <name type="scientific">Hellea balneolensis</name>
    <dbReference type="NCBI Taxonomy" id="287478"/>
    <lineage>
        <taxon>Bacteria</taxon>
        <taxon>Pseudomonadati</taxon>
        <taxon>Pseudomonadota</taxon>
        <taxon>Alphaproteobacteria</taxon>
        <taxon>Maricaulales</taxon>
        <taxon>Robiginitomaculaceae</taxon>
        <taxon>Hellea</taxon>
    </lineage>
</organism>
<dbReference type="GO" id="GO:0003677">
    <property type="term" value="F:DNA binding"/>
    <property type="evidence" value="ECO:0007669"/>
    <property type="project" value="InterPro"/>
</dbReference>
<gene>
    <name evidence="2" type="ORF">ENJ46_02275</name>
</gene>
<dbReference type="CDD" id="cd06171">
    <property type="entry name" value="Sigma70_r4"/>
    <property type="match status" value="1"/>
</dbReference>